<keyword evidence="3" id="KW-0645">Protease</keyword>
<evidence type="ECO:0000256" key="3">
    <source>
        <dbReference type="ARBA" id="ARBA00022670"/>
    </source>
</evidence>
<dbReference type="GO" id="GO:0007155">
    <property type="term" value="P:cell adhesion"/>
    <property type="evidence" value="ECO:0007669"/>
    <property type="project" value="InterPro"/>
</dbReference>
<dbReference type="SUPFAM" id="SSF55486">
    <property type="entry name" value="Metalloproteases ('zincins'), catalytic domain"/>
    <property type="match status" value="1"/>
</dbReference>
<dbReference type="InterPro" id="IPR001577">
    <property type="entry name" value="Peptidase_M8"/>
</dbReference>
<keyword evidence="4" id="KW-0479">Metal-binding</keyword>
<dbReference type="GO" id="GO:0046872">
    <property type="term" value="F:metal ion binding"/>
    <property type="evidence" value="ECO:0007669"/>
    <property type="project" value="UniProtKB-KW"/>
</dbReference>
<dbReference type="Pfam" id="PF23106">
    <property type="entry name" value="EGF_Teneurin"/>
    <property type="match status" value="1"/>
</dbReference>
<gene>
    <name evidence="11" type="ORF">TSPGSL018_1703</name>
</gene>
<dbReference type="AlphaFoldDB" id="A0A061SG79"/>
<evidence type="ECO:0000256" key="1">
    <source>
        <dbReference type="ARBA" id="ARBA00001947"/>
    </source>
</evidence>
<dbReference type="GO" id="GO:0006508">
    <property type="term" value="P:proteolysis"/>
    <property type="evidence" value="ECO:0007669"/>
    <property type="project" value="UniProtKB-KW"/>
</dbReference>
<keyword evidence="8" id="KW-0472">Membrane</keyword>
<feature type="domain" description="EGF-like" evidence="9 10">
    <location>
        <begin position="164"/>
        <end position="175"/>
    </location>
</feature>
<evidence type="ECO:0000256" key="6">
    <source>
        <dbReference type="ARBA" id="ARBA00022833"/>
    </source>
</evidence>
<evidence type="ECO:0000313" key="11">
    <source>
        <dbReference type="EMBL" id="JAC84132.1"/>
    </source>
</evidence>
<proteinExistence type="inferred from homology"/>
<feature type="transmembrane region" description="Helical" evidence="8">
    <location>
        <begin position="283"/>
        <end position="307"/>
    </location>
</feature>
<comment type="cofactor">
    <cofactor evidence="1">
        <name>Zn(2+)</name>
        <dbReference type="ChEBI" id="CHEBI:29105"/>
    </cofactor>
</comment>
<evidence type="ECO:0000256" key="5">
    <source>
        <dbReference type="ARBA" id="ARBA00022801"/>
    </source>
</evidence>
<dbReference type="InterPro" id="IPR000742">
    <property type="entry name" value="EGF"/>
</dbReference>
<accession>A0A061SG79</accession>
<dbReference type="GO" id="GO:0004222">
    <property type="term" value="F:metalloendopeptidase activity"/>
    <property type="evidence" value="ECO:0007669"/>
    <property type="project" value="InterPro"/>
</dbReference>
<keyword evidence="7" id="KW-0482">Metalloprotease</keyword>
<protein>
    <recommendedName>
        <fullName evidence="9 10">EGF-like domain-containing protein</fullName>
    </recommendedName>
</protein>
<evidence type="ECO:0000256" key="2">
    <source>
        <dbReference type="ARBA" id="ARBA00005860"/>
    </source>
</evidence>
<evidence type="ECO:0000256" key="8">
    <source>
        <dbReference type="SAM" id="Phobius"/>
    </source>
</evidence>
<organism evidence="11">
    <name type="scientific">Tetraselmis sp. GSL018</name>
    <dbReference type="NCBI Taxonomy" id="582737"/>
    <lineage>
        <taxon>Eukaryota</taxon>
        <taxon>Viridiplantae</taxon>
        <taxon>Chlorophyta</taxon>
        <taxon>core chlorophytes</taxon>
        <taxon>Chlorodendrophyceae</taxon>
        <taxon>Chlorodendrales</taxon>
        <taxon>Chlorodendraceae</taxon>
        <taxon>Tetraselmis</taxon>
    </lineage>
</organism>
<feature type="non-terminal residue" evidence="11">
    <location>
        <position position="420"/>
    </location>
</feature>
<dbReference type="EMBL" id="GBEZ01000780">
    <property type="protein sequence ID" value="JAC84132.1"/>
    <property type="molecule type" value="Transcribed_RNA"/>
</dbReference>
<dbReference type="GO" id="GO:0016020">
    <property type="term" value="C:membrane"/>
    <property type="evidence" value="ECO:0007669"/>
    <property type="project" value="InterPro"/>
</dbReference>
<dbReference type="Pfam" id="PF01457">
    <property type="entry name" value="Peptidase_M8"/>
    <property type="match status" value="1"/>
</dbReference>
<keyword evidence="8" id="KW-0812">Transmembrane</keyword>
<reference evidence="11" key="1">
    <citation type="submission" date="2014-05" db="EMBL/GenBank/DDBJ databases">
        <title>The transcriptome of the halophilic microalga Tetraselmis sp. GSL018 isolated from the Great Salt Lake, Utah.</title>
        <authorList>
            <person name="Jinkerson R.E."/>
            <person name="D'Adamo S."/>
            <person name="Posewitz M.C."/>
        </authorList>
    </citation>
    <scope>NUCLEOTIDE SEQUENCE</scope>
    <source>
        <strain evidence="11">GSL018</strain>
    </source>
</reference>
<dbReference type="PROSITE" id="PS01186">
    <property type="entry name" value="EGF_2"/>
    <property type="match status" value="1"/>
</dbReference>
<comment type="similarity">
    <text evidence="2">Belongs to the peptidase M8 family.</text>
</comment>
<name>A0A061SG79_9CHLO</name>
<keyword evidence="5" id="KW-0378">Hydrolase</keyword>
<sequence>MGYFCTGSDDKCTWDRSAQGVCDEDYFLMDGCSYVRPYVNTVCSDASHAQPYMADWGQEFGIHSRCMEHVSDEPFVRLSVGVLEANSLGCYHMECSADGKAIYVKILGKYVKCPAYETIQLSRIPELDFVKGAIGPCPSPEYLCPMLQCKDLCNSHGRCVNGVCECHLGYMGHECGYRTCTDITCEGSCNQDTGVCVSDTFPWVTSPAYETSKSVGSTTKYASQPGDDEDSSDMVELASGDVIKVFELLPEADASELTESNTVSQSNDKQEFAPIPAESDFDFLLIAGIAAGVLLIGVVVIAVLIIAHKRKSMQQAAGGTPTECMENGETSSEFVACVTTTPSKPMTAVEGSNLDQHHHDTPETDIFSFPGPPQAFLYPNPPSYDAAGIPYPRNGMMSTSNQGGQIDGLQAFLSLRENVN</sequence>
<evidence type="ECO:0000256" key="7">
    <source>
        <dbReference type="ARBA" id="ARBA00023049"/>
    </source>
</evidence>
<keyword evidence="8" id="KW-1133">Transmembrane helix</keyword>
<evidence type="ECO:0000259" key="9">
    <source>
        <dbReference type="PROSITE" id="PS00022"/>
    </source>
</evidence>
<evidence type="ECO:0000256" key="4">
    <source>
        <dbReference type="ARBA" id="ARBA00022723"/>
    </source>
</evidence>
<keyword evidence="6" id="KW-0862">Zinc</keyword>
<evidence type="ECO:0000259" key="10">
    <source>
        <dbReference type="PROSITE" id="PS01186"/>
    </source>
</evidence>
<dbReference type="PROSITE" id="PS00022">
    <property type="entry name" value="EGF_1"/>
    <property type="match status" value="1"/>
</dbReference>
<dbReference type="Gene3D" id="2.10.25.10">
    <property type="entry name" value="Laminin"/>
    <property type="match status" value="1"/>
</dbReference>